<sequence length="132" mass="15278">MSDWDLYKQTCFLMAQPLAPELSFAVITAHNPQGDKVSETYNRLLDYRLQQDIVRLNVPYRELWGSAPDLSHREKSWAVLAEKSIMLTLARAYQQNAIYWVDANQLYLTPCLLKDQSEEHIGTFSQRVIVST</sequence>
<gene>
    <name evidence="1" type="ORF">EZV61_02180</name>
</gene>
<proteinExistence type="predicted"/>
<dbReference type="Pfam" id="PF11697">
    <property type="entry name" value="DUF3293"/>
    <property type="match status" value="1"/>
</dbReference>
<name>A0ABY2APD5_9GAMM</name>
<evidence type="ECO:0000313" key="1">
    <source>
        <dbReference type="EMBL" id="TCI04801.1"/>
    </source>
</evidence>
<accession>A0ABY2APD5</accession>
<dbReference type="EMBL" id="SJXE01000001">
    <property type="protein sequence ID" value="TCI04801.1"/>
    <property type="molecule type" value="Genomic_DNA"/>
</dbReference>
<comment type="caution">
    <text evidence="1">The sequence shown here is derived from an EMBL/GenBank/DDBJ whole genome shotgun (WGS) entry which is preliminary data.</text>
</comment>
<organism evidence="1 2">
    <name type="scientific">Corallincola luteus</name>
    <dbReference type="NCBI Taxonomy" id="1775177"/>
    <lineage>
        <taxon>Bacteria</taxon>
        <taxon>Pseudomonadati</taxon>
        <taxon>Pseudomonadota</taxon>
        <taxon>Gammaproteobacteria</taxon>
        <taxon>Alteromonadales</taxon>
        <taxon>Psychromonadaceae</taxon>
        <taxon>Corallincola</taxon>
    </lineage>
</organism>
<dbReference type="RefSeq" id="WP_131414178.1">
    <property type="nucleotide sequence ID" value="NZ_SJXE01000001.1"/>
</dbReference>
<protein>
    <submittedName>
        <fullName evidence="1">DUF3293 domain-containing protein</fullName>
    </submittedName>
</protein>
<keyword evidence="2" id="KW-1185">Reference proteome</keyword>
<dbReference type="Proteomes" id="UP000292554">
    <property type="component" value="Unassembled WGS sequence"/>
</dbReference>
<evidence type="ECO:0000313" key="2">
    <source>
        <dbReference type="Proteomes" id="UP000292554"/>
    </source>
</evidence>
<dbReference type="InterPro" id="IPR021710">
    <property type="entry name" value="DUF3293"/>
</dbReference>
<reference evidence="1 2" key="1">
    <citation type="submission" date="2019-02" db="EMBL/GenBank/DDBJ databases">
        <title>Corallincola luteus sp. nov., a marine bacterium isolated from surface sediment of Bohai Sea in China.</title>
        <authorList>
            <person name="Ren Q."/>
        </authorList>
    </citation>
    <scope>NUCLEOTIDE SEQUENCE [LARGE SCALE GENOMIC DNA]</scope>
    <source>
        <strain evidence="1 2">DASS28</strain>
    </source>
</reference>